<dbReference type="SMART" id="SM00490">
    <property type="entry name" value="HELICc"/>
    <property type="match status" value="1"/>
</dbReference>
<dbReference type="InterPro" id="IPR014001">
    <property type="entry name" value="Helicase_ATP-bd"/>
</dbReference>
<proteinExistence type="inferred from homology"/>
<dbReference type="CDD" id="cd00268">
    <property type="entry name" value="DEADc"/>
    <property type="match status" value="1"/>
</dbReference>
<dbReference type="PROSITE" id="PS51194">
    <property type="entry name" value="HELICASE_CTER"/>
    <property type="match status" value="1"/>
</dbReference>
<keyword evidence="4 7" id="KW-0067">ATP-binding</keyword>
<feature type="domain" description="Helicase ATP-binding" evidence="9">
    <location>
        <begin position="31"/>
        <end position="204"/>
    </location>
</feature>
<evidence type="ECO:0000256" key="3">
    <source>
        <dbReference type="ARBA" id="ARBA00022806"/>
    </source>
</evidence>
<evidence type="ECO:0000256" key="6">
    <source>
        <dbReference type="PROSITE-ProRule" id="PRU00552"/>
    </source>
</evidence>
<dbReference type="GO" id="GO:0003676">
    <property type="term" value="F:nucleic acid binding"/>
    <property type="evidence" value="ECO:0007669"/>
    <property type="project" value="InterPro"/>
</dbReference>
<evidence type="ECO:0000256" key="7">
    <source>
        <dbReference type="RuleBase" id="RU000492"/>
    </source>
</evidence>
<evidence type="ECO:0000313" key="13">
    <source>
        <dbReference type="Proteomes" id="UP000243359"/>
    </source>
</evidence>
<gene>
    <name evidence="12" type="ORF">SAMN05216221_2619</name>
</gene>
<dbReference type="Pfam" id="PF00271">
    <property type="entry name" value="Helicase_C"/>
    <property type="match status" value="1"/>
</dbReference>
<dbReference type="InterPro" id="IPR050079">
    <property type="entry name" value="DEAD_box_RNA_helicase"/>
</dbReference>
<evidence type="ECO:0000256" key="4">
    <source>
        <dbReference type="ARBA" id="ARBA00022840"/>
    </source>
</evidence>
<feature type="domain" description="DEAD-box RNA helicase Q" evidence="11">
    <location>
        <begin position="1"/>
        <end position="28"/>
    </location>
</feature>
<dbReference type="Pfam" id="PF00270">
    <property type="entry name" value="DEAD"/>
    <property type="match status" value="1"/>
</dbReference>
<keyword evidence="3 7" id="KW-0347">Helicase</keyword>
<comment type="similarity">
    <text evidence="5 7">Belongs to the DEAD box helicase family.</text>
</comment>
<dbReference type="GO" id="GO:0003724">
    <property type="term" value="F:RNA helicase activity"/>
    <property type="evidence" value="ECO:0007669"/>
    <property type="project" value="InterPro"/>
</dbReference>
<evidence type="ECO:0000256" key="5">
    <source>
        <dbReference type="ARBA" id="ARBA00038437"/>
    </source>
</evidence>
<dbReference type="GO" id="GO:0005829">
    <property type="term" value="C:cytosol"/>
    <property type="evidence" value="ECO:0007669"/>
    <property type="project" value="TreeGrafter"/>
</dbReference>
<dbReference type="CDD" id="cd18787">
    <property type="entry name" value="SF2_C_DEAD"/>
    <property type="match status" value="1"/>
</dbReference>
<evidence type="ECO:0000259" key="10">
    <source>
        <dbReference type="PROSITE" id="PS51194"/>
    </source>
</evidence>
<dbReference type="Gene3D" id="3.40.50.300">
    <property type="entry name" value="P-loop containing nucleotide triphosphate hydrolases"/>
    <property type="match status" value="2"/>
</dbReference>
<dbReference type="Proteomes" id="UP000243359">
    <property type="component" value="Chromosome I"/>
</dbReference>
<dbReference type="PANTHER" id="PTHR47959">
    <property type="entry name" value="ATP-DEPENDENT RNA HELICASE RHLE-RELATED"/>
    <property type="match status" value="1"/>
</dbReference>
<dbReference type="PROSITE" id="PS00039">
    <property type="entry name" value="DEAD_ATP_HELICASE"/>
    <property type="match status" value="1"/>
</dbReference>
<reference evidence="13" key="1">
    <citation type="submission" date="2016-10" db="EMBL/GenBank/DDBJ databases">
        <authorList>
            <person name="Varghese N."/>
            <person name="Submissions S."/>
        </authorList>
    </citation>
    <scope>NUCLEOTIDE SEQUENCE [LARGE SCALE GENOMIC DNA]</scope>
    <source>
        <strain evidence="13">KCTC 32247</strain>
    </source>
</reference>
<dbReference type="EMBL" id="LT629751">
    <property type="protein sequence ID" value="SDS78188.1"/>
    <property type="molecule type" value="Genomic_DNA"/>
</dbReference>
<evidence type="ECO:0000259" key="9">
    <source>
        <dbReference type="PROSITE" id="PS51192"/>
    </source>
</evidence>
<dbReference type="PROSITE" id="PS51195">
    <property type="entry name" value="Q_MOTIF"/>
    <property type="match status" value="1"/>
</dbReference>
<evidence type="ECO:0000256" key="8">
    <source>
        <dbReference type="SAM" id="MobiDB-lite"/>
    </source>
</evidence>
<keyword evidence="2 7" id="KW-0378">Hydrolase</keyword>
<organism evidence="12 13">
    <name type="scientific">Pseudomonas oryzae</name>
    <dbReference type="NCBI Taxonomy" id="1392877"/>
    <lineage>
        <taxon>Bacteria</taxon>
        <taxon>Pseudomonadati</taxon>
        <taxon>Pseudomonadota</taxon>
        <taxon>Gammaproteobacteria</taxon>
        <taxon>Pseudomonadales</taxon>
        <taxon>Pseudomonadaceae</taxon>
        <taxon>Pseudomonas</taxon>
    </lineage>
</organism>
<feature type="compositionally biased region" description="Basic residues" evidence="8">
    <location>
        <begin position="433"/>
        <end position="443"/>
    </location>
</feature>
<keyword evidence="1 7" id="KW-0547">Nucleotide-binding</keyword>
<dbReference type="SMART" id="SM00487">
    <property type="entry name" value="DEXDc"/>
    <property type="match status" value="1"/>
</dbReference>
<dbReference type="InterPro" id="IPR000629">
    <property type="entry name" value="RNA-helicase_DEAD-box_CS"/>
</dbReference>
<dbReference type="InterPro" id="IPR027417">
    <property type="entry name" value="P-loop_NTPase"/>
</dbReference>
<dbReference type="OrthoDB" id="9805696at2"/>
<dbReference type="InterPro" id="IPR014014">
    <property type="entry name" value="RNA_helicase_DEAD_Q_motif"/>
</dbReference>
<dbReference type="InterPro" id="IPR044742">
    <property type="entry name" value="DEAD/DEAH_RhlB"/>
</dbReference>
<dbReference type="AlphaFoldDB" id="A0A1H1V075"/>
<sequence length="443" mass="48273">MFADYGLHERLLKALSTLSFVEPTAVQAAAIPPALDGRDLRVTAKTGSGKTAAFVLPLLHRLLETPRPQAGARALILLPTRELAQQTLKEIERFAQFTFLKAGLVTGGEGFKEQAAALRKNPEIVIGTPGRVLNHLETGSLQLDDIEVLVLDEADRMLDMGLSEDVLKIAGACPPERQTMLFSATAGERALGHVVSEVLREPQMLLLNRRDDLNENLRQQIITADDVPHKERLLQWLLAHEAFAQAIVFTNTRAQADRLAGVLRASAVKAYVLHGEKTQEERKLAVERLRQGNINVLIATDVAARGLDIEGVDLVINFDMPRSGDEYVHRIGRAGRVGQAGLAISLICHNDWNLMSSVERYLKQSFERRLIKELQGSYQGPKKLKASGKAAGSKKKKQAKKAGSTAKAAGKSPARKGDKRPPAATLGDGFTAPKRKKPSPSVG</sequence>
<feature type="region of interest" description="Disordered" evidence="8">
    <location>
        <begin position="381"/>
        <end position="443"/>
    </location>
</feature>
<dbReference type="GO" id="GO:0005524">
    <property type="term" value="F:ATP binding"/>
    <property type="evidence" value="ECO:0007669"/>
    <property type="project" value="UniProtKB-KW"/>
</dbReference>
<dbReference type="InterPro" id="IPR001650">
    <property type="entry name" value="Helicase_C-like"/>
</dbReference>
<evidence type="ECO:0000313" key="12">
    <source>
        <dbReference type="EMBL" id="SDS78188.1"/>
    </source>
</evidence>
<dbReference type="SUPFAM" id="SSF52540">
    <property type="entry name" value="P-loop containing nucleoside triphosphate hydrolases"/>
    <property type="match status" value="1"/>
</dbReference>
<feature type="domain" description="Helicase C-terminal" evidence="10">
    <location>
        <begin position="232"/>
        <end position="385"/>
    </location>
</feature>
<dbReference type="PANTHER" id="PTHR47959:SF3">
    <property type="entry name" value="ATP-DEPENDENT RNA HELICASE SRMB"/>
    <property type="match status" value="1"/>
</dbReference>
<keyword evidence="13" id="KW-1185">Reference proteome</keyword>
<name>A0A1H1V075_9PSED</name>
<evidence type="ECO:0000256" key="2">
    <source>
        <dbReference type="ARBA" id="ARBA00022801"/>
    </source>
</evidence>
<evidence type="ECO:0000256" key="1">
    <source>
        <dbReference type="ARBA" id="ARBA00022741"/>
    </source>
</evidence>
<dbReference type="RefSeq" id="WP_090349346.1">
    <property type="nucleotide sequence ID" value="NZ_LT629751.1"/>
</dbReference>
<dbReference type="GO" id="GO:0016787">
    <property type="term" value="F:hydrolase activity"/>
    <property type="evidence" value="ECO:0007669"/>
    <property type="project" value="UniProtKB-KW"/>
</dbReference>
<accession>A0A1H1V075</accession>
<dbReference type="PROSITE" id="PS51192">
    <property type="entry name" value="HELICASE_ATP_BIND_1"/>
    <property type="match status" value="1"/>
</dbReference>
<evidence type="ECO:0000259" key="11">
    <source>
        <dbReference type="PROSITE" id="PS51195"/>
    </source>
</evidence>
<feature type="short sequence motif" description="Q motif" evidence="6">
    <location>
        <begin position="1"/>
        <end position="28"/>
    </location>
</feature>
<protein>
    <submittedName>
        <fullName evidence="12">Superfamily II DNA and RNA helicase</fullName>
    </submittedName>
</protein>
<dbReference type="InterPro" id="IPR011545">
    <property type="entry name" value="DEAD/DEAH_box_helicase_dom"/>
</dbReference>
<feature type="compositionally biased region" description="Low complexity" evidence="8">
    <location>
        <begin position="401"/>
        <end position="412"/>
    </location>
</feature>
<feature type="compositionally biased region" description="Basic residues" evidence="8">
    <location>
        <begin position="382"/>
        <end position="400"/>
    </location>
</feature>
<dbReference type="STRING" id="1392877.SAMN05216221_2619"/>